<keyword evidence="1" id="KW-0472">Membrane</keyword>
<evidence type="ECO:0000256" key="1">
    <source>
        <dbReference type="SAM" id="Phobius"/>
    </source>
</evidence>
<evidence type="ECO:0000313" key="2">
    <source>
        <dbReference type="EMBL" id="CAD9216459.1"/>
    </source>
</evidence>
<protein>
    <submittedName>
        <fullName evidence="2">Uncharacterized protein</fullName>
    </submittedName>
</protein>
<gene>
    <name evidence="2" type="ORF">TCHU04912_LOCUS18699</name>
</gene>
<name>A0A7S1X9F1_9CHLO</name>
<keyword evidence="1" id="KW-0812">Transmembrane</keyword>
<proteinExistence type="predicted"/>
<dbReference type="EMBL" id="HBGG01035823">
    <property type="protein sequence ID" value="CAD9216459.1"/>
    <property type="molecule type" value="Transcribed_RNA"/>
</dbReference>
<accession>A0A7S1X9F1</accession>
<sequence>MDRELDREVRRYSAGLLVRGAVQMERLLVNVQSLLVVVIAILAILHARRVNGAASPLSGREVCSQYEPWSEGACTVTSEGVRSPACQRCLVGAEWDALRAQLGTEVIRGHRKLEPTLVQAAWTSASVGVAMLRILTEELLGYYPQVIAKVVGLDAVEQIVSCNGVDVEVWGSGEPLKELDAQTDRTLRERNLGAVAYQGLYAPAYSSFISAHYRALTENTVQIWDNGSSKSTMDIFPEDGSVGPRNLSAWCENQTEFCCTAEERNALDWSVSSCVQGRWYPPQCGVNSTDDYPSQNCKELYLANMDWSLGWYESIINNGGWNFSAVYLGYTGMHEVVAQMNAEKRDFLYYWLAHLPSPPRTILKRSQFPDARRLIGYLLLARLPLLSGAYHCPFSLHPETHPLPNTANIPLG</sequence>
<dbReference type="AlphaFoldDB" id="A0A7S1X9F1"/>
<organism evidence="2">
    <name type="scientific">Tetraselmis chuii</name>
    <dbReference type="NCBI Taxonomy" id="63592"/>
    <lineage>
        <taxon>Eukaryota</taxon>
        <taxon>Viridiplantae</taxon>
        <taxon>Chlorophyta</taxon>
        <taxon>core chlorophytes</taxon>
        <taxon>Chlorodendrophyceae</taxon>
        <taxon>Chlorodendrales</taxon>
        <taxon>Chlorodendraceae</taxon>
        <taxon>Tetraselmis</taxon>
    </lineage>
</organism>
<feature type="transmembrane region" description="Helical" evidence="1">
    <location>
        <begin position="27"/>
        <end position="47"/>
    </location>
</feature>
<keyword evidence="1" id="KW-1133">Transmembrane helix</keyword>
<reference evidence="2" key="1">
    <citation type="submission" date="2021-01" db="EMBL/GenBank/DDBJ databases">
        <authorList>
            <person name="Corre E."/>
            <person name="Pelletier E."/>
            <person name="Niang G."/>
            <person name="Scheremetjew M."/>
            <person name="Finn R."/>
            <person name="Kale V."/>
            <person name="Holt S."/>
            <person name="Cochrane G."/>
            <person name="Meng A."/>
            <person name="Brown T."/>
            <person name="Cohen L."/>
        </authorList>
    </citation>
    <scope>NUCLEOTIDE SEQUENCE</scope>
    <source>
        <strain evidence="2">PLY429</strain>
    </source>
</reference>